<accession>A0AAP0RF69</accession>
<evidence type="ECO:0000313" key="2">
    <source>
        <dbReference type="Proteomes" id="UP001415857"/>
    </source>
</evidence>
<evidence type="ECO:0000313" key="1">
    <source>
        <dbReference type="EMBL" id="KAK9275897.1"/>
    </source>
</evidence>
<proteinExistence type="predicted"/>
<dbReference type="EMBL" id="JBBPBK010000011">
    <property type="protein sequence ID" value="KAK9275897.1"/>
    <property type="molecule type" value="Genomic_DNA"/>
</dbReference>
<keyword evidence="2" id="KW-1185">Reference proteome</keyword>
<dbReference type="AlphaFoldDB" id="A0AAP0RF69"/>
<dbReference type="Proteomes" id="UP001415857">
    <property type="component" value="Unassembled WGS sequence"/>
</dbReference>
<name>A0AAP0RF69_LIQFO</name>
<reference evidence="1 2" key="1">
    <citation type="journal article" date="2024" name="Plant J.">
        <title>Genome sequences and population genomics reveal climatic adaptation and genomic divergence between two closely related sweetgum species.</title>
        <authorList>
            <person name="Xu W.Q."/>
            <person name="Ren C.Q."/>
            <person name="Zhang X.Y."/>
            <person name="Comes H.P."/>
            <person name="Liu X.H."/>
            <person name="Li Y.G."/>
            <person name="Kettle C.J."/>
            <person name="Jalonen R."/>
            <person name="Gaisberger H."/>
            <person name="Ma Y.Z."/>
            <person name="Qiu Y.X."/>
        </authorList>
    </citation>
    <scope>NUCLEOTIDE SEQUENCE [LARGE SCALE GENOMIC DNA]</scope>
    <source>
        <strain evidence="1">Hangzhou</strain>
    </source>
</reference>
<gene>
    <name evidence="1" type="ORF">L1049_023171</name>
</gene>
<comment type="caution">
    <text evidence="1">The sequence shown here is derived from an EMBL/GenBank/DDBJ whole genome shotgun (WGS) entry which is preliminary data.</text>
</comment>
<organism evidence="1 2">
    <name type="scientific">Liquidambar formosana</name>
    <name type="common">Formosan gum</name>
    <dbReference type="NCBI Taxonomy" id="63359"/>
    <lineage>
        <taxon>Eukaryota</taxon>
        <taxon>Viridiplantae</taxon>
        <taxon>Streptophyta</taxon>
        <taxon>Embryophyta</taxon>
        <taxon>Tracheophyta</taxon>
        <taxon>Spermatophyta</taxon>
        <taxon>Magnoliopsida</taxon>
        <taxon>eudicotyledons</taxon>
        <taxon>Gunneridae</taxon>
        <taxon>Pentapetalae</taxon>
        <taxon>Saxifragales</taxon>
        <taxon>Altingiaceae</taxon>
        <taxon>Liquidambar</taxon>
    </lineage>
</organism>
<protein>
    <submittedName>
        <fullName evidence="1">Uncharacterized protein</fullName>
    </submittedName>
</protein>
<sequence length="159" mass="17540">MEDERKIGSQDVVADSLDGYVNNFESDYSELSISGTEFEMDDQEKDDIIEAVGLDGFFFVEMDGSSPSSLVSEVRSLVKTQSGNFFNFEGHIIPYSYPFERGVEGFSEKVRPVIDGDRGVGPCLIHTPGVIKLLKDCDLISRPCVEDSSCPKAEVPVKN</sequence>